<accession>A0A7G8BKD2</accession>
<protein>
    <submittedName>
        <fullName evidence="2">Uncharacterized protein</fullName>
    </submittedName>
</protein>
<evidence type="ECO:0000256" key="1">
    <source>
        <dbReference type="SAM" id="SignalP"/>
    </source>
</evidence>
<reference evidence="2 3" key="1">
    <citation type="submission" date="2020-08" db="EMBL/GenBank/DDBJ databases">
        <title>Edaphobacter telluris sp. nov. and Acidobacterium dinghuensis sp. nov., two acidobacteria isolated from forest soil.</title>
        <authorList>
            <person name="Fu J."/>
            <person name="Qiu L."/>
        </authorList>
    </citation>
    <scope>NUCLEOTIDE SEQUENCE [LARGE SCALE GENOMIC DNA]</scope>
    <source>
        <strain evidence="2">4Y35</strain>
    </source>
</reference>
<keyword evidence="3" id="KW-1185">Reference proteome</keyword>
<dbReference type="Proteomes" id="UP000515312">
    <property type="component" value="Chromosome"/>
</dbReference>
<evidence type="ECO:0000313" key="3">
    <source>
        <dbReference type="Proteomes" id="UP000515312"/>
    </source>
</evidence>
<keyword evidence="1" id="KW-0732">Signal</keyword>
<dbReference type="RefSeq" id="WP_186744081.1">
    <property type="nucleotide sequence ID" value="NZ_CP060394.1"/>
</dbReference>
<sequence>MFIRTLTLCLAVLCPVASWAGKTCYSPEDALAHQNKDICVSAHVYDVVELADGTRFLDVCSPETPDDKCRFTVMSANGDRKTVGDLNQYRERDIQVRGVVRPFAGRAEILLSDARQFHGGAEKFRPNPALLHGFSAEDGRTAFTDPALKSGKHRSVFQTAH</sequence>
<organism evidence="2 3">
    <name type="scientific">Alloacidobacterium dinghuense</name>
    <dbReference type="NCBI Taxonomy" id="2763107"/>
    <lineage>
        <taxon>Bacteria</taxon>
        <taxon>Pseudomonadati</taxon>
        <taxon>Acidobacteriota</taxon>
        <taxon>Terriglobia</taxon>
        <taxon>Terriglobales</taxon>
        <taxon>Acidobacteriaceae</taxon>
        <taxon>Alloacidobacterium</taxon>
    </lineage>
</organism>
<dbReference type="KEGG" id="adin:H7849_03200"/>
<proteinExistence type="predicted"/>
<feature type="signal peptide" evidence="1">
    <location>
        <begin position="1"/>
        <end position="20"/>
    </location>
</feature>
<dbReference type="AlphaFoldDB" id="A0A7G8BKD2"/>
<name>A0A7G8BKD2_9BACT</name>
<evidence type="ECO:0000313" key="2">
    <source>
        <dbReference type="EMBL" id="QNI33002.1"/>
    </source>
</evidence>
<gene>
    <name evidence="2" type="ORF">H7849_03200</name>
</gene>
<feature type="chain" id="PRO_5028982051" evidence="1">
    <location>
        <begin position="21"/>
        <end position="161"/>
    </location>
</feature>
<dbReference type="EMBL" id="CP060394">
    <property type="protein sequence ID" value="QNI33002.1"/>
    <property type="molecule type" value="Genomic_DNA"/>
</dbReference>